<keyword evidence="5 7" id="KW-0418">Kinase</keyword>
<keyword evidence="2 5" id="KW-0547">Nucleotide-binding</keyword>
<evidence type="ECO:0000256" key="4">
    <source>
        <dbReference type="ARBA" id="ARBA00022993"/>
    </source>
</evidence>
<evidence type="ECO:0000256" key="3">
    <source>
        <dbReference type="ARBA" id="ARBA00022840"/>
    </source>
</evidence>
<keyword evidence="3 5" id="KW-0067">ATP-binding</keyword>
<dbReference type="Proteomes" id="UP001200145">
    <property type="component" value="Unassembled WGS sequence"/>
</dbReference>
<comment type="function">
    <text evidence="5">Catalyzes the phosphorylation of the 3'-hydroxyl group of dephosphocoenzyme A to form coenzyme A.</text>
</comment>
<dbReference type="InterPro" id="IPR027417">
    <property type="entry name" value="P-loop_NTPase"/>
</dbReference>
<dbReference type="Pfam" id="PF01121">
    <property type="entry name" value="CoaE"/>
    <property type="match status" value="1"/>
</dbReference>
<dbReference type="EC" id="2.7.1.24" evidence="5 6"/>
<dbReference type="RefSeq" id="WP_234865727.1">
    <property type="nucleotide sequence ID" value="NZ_JAKEVY010000002.1"/>
</dbReference>
<feature type="binding site" evidence="5">
    <location>
        <begin position="11"/>
        <end position="16"/>
    </location>
    <ligand>
        <name>ATP</name>
        <dbReference type="ChEBI" id="CHEBI:30616"/>
    </ligand>
</feature>
<comment type="catalytic activity">
    <reaction evidence="5">
        <text>3'-dephospho-CoA + ATP = ADP + CoA + H(+)</text>
        <dbReference type="Rhea" id="RHEA:18245"/>
        <dbReference type="ChEBI" id="CHEBI:15378"/>
        <dbReference type="ChEBI" id="CHEBI:30616"/>
        <dbReference type="ChEBI" id="CHEBI:57287"/>
        <dbReference type="ChEBI" id="CHEBI:57328"/>
        <dbReference type="ChEBI" id="CHEBI:456216"/>
        <dbReference type="EC" id="2.7.1.24"/>
    </reaction>
</comment>
<comment type="similarity">
    <text evidence="1 5">Belongs to the CoaE family.</text>
</comment>
<evidence type="ECO:0000256" key="1">
    <source>
        <dbReference type="ARBA" id="ARBA00009018"/>
    </source>
</evidence>
<evidence type="ECO:0000256" key="2">
    <source>
        <dbReference type="ARBA" id="ARBA00022741"/>
    </source>
</evidence>
<keyword evidence="5 7" id="KW-0808">Transferase</keyword>
<dbReference type="SUPFAM" id="SSF52540">
    <property type="entry name" value="P-loop containing nucleoside triphosphate hydrolases"/>
    <property type="match status" value="1"/>
</dbReference>
<dbReference type="InterPro" id="IPR001977">
    <property type="entry name" value="Depp_CoAkinase"/>
</dbReference>
<keyword evidence="5" id="KW-0963">Cytoplasm</keyword>
<evidence type="ECO:0000313" key="8">
    <source>
        <dbReference type="Proteomes" id="UP001200145"/>
    </source>
</evidence>
<keyword evidence="8" id="KW-1185">Reference proteome</keyword>
<sequence>MLKIGITGGIGSGKSMVAKVFEHLGIPVYNADTAAKSLMENDSALRASITALFGPDAYLNGTLNRSYISSLVFKDRSKLEALNALVHPATIRFGKEWMSRQTTPYAIKEAALIFESGTQDELDFVIGVYAPQALRIHRVMQRDNLTREQVLQRMANQIEESVKMKLCDFVVVNDEQQLVLPQVLKLHERLK</sequence>
<comment type="pathway">
    <text evidence="5">Cofactor biosynthesis; coenzyme A biosynthesis; CoA from (R)-pantothenate: step 5/5.</text>
</comment>
<organism evidence="7 8">
    <name type="scientific">Flavihumibacter fluminis</name>
    <dbReference type="NCBI Taxonomy" id="2909236"/>
    <lineage>
        <taxon>Bacteria</taxon>
        <taxon>Pseudomonadati</taxon>
        <taxon>Bacteroidota</taxon>
        <taxon>Chitinophagia</taxon>
        <taxon>Chitinophagales</taxon>
        <taxon>Chitinophagaceae</taxon>
        <taxon>Flavihumibacter</taxon>
    </lineage>
</organism>
<gene>
    <name evidence="5 7" type="primary">coaE</name>
    <name evidence="7" type="ORF">L0U88_09070</name>
</gene>
<name>A0ABS9BIX9_9BACT</name>
<comment type="subcellular location">
    <subcellularLocation>
        <location evidence="5">Cytoplasm</location>
    </subcellularLocation>
</comment>
<dbReference type="PROSITE" id="PS51219">
    <property type="entry name" value="DPCK"/>
    <property type="match status" value="1"/>
</dbReference>
<dbReference type="PANTHER" id="PTHR10695:SF46">
    <property type="entry name" value="BIFUNCTIONAL COENZYME A SYNTHASE-RELATED"/>
    <property type="match status" value="1"/>
</dbReference>
<evidence type="ECO:0000313" key="7">
    <source>
        <dbReference type="EMBL" id="MCF1714774.1"/>
    </source>
</evidence>
<protein>
    <recommendedName>
        <fullName evidence="5 6">Dephospho-CoA kinase</fullName>
        <ecNumber evidence="5 6">2.7.1.24</ecNumber>
    </recommendedName>
    <alternativeName>
        <fullName evidence="5">Dephosphocoenzyme A kinase</fullName>
    </alternativeName>
</protein>
<dbReference type="PANTHER" id="PTHR10695">
    <property type="entry name" value="DEPHOSPHO-COA KINASE-RELATED"/>
    <property type="match status" value="1"/>
</dbReference>
<evidence type="ECO:0000256" key="6">
    <source>
        <dbReference type="NCBIfam" id="TIGR00152"/>
    </source>
</evidence>
<proteinExistence type="inferred from homology"/>
<dbReference type="Gene3D" id="3.40.50.300">
    <property type="entry name" value="P-loop containing nucleotide triphosphate hydrolases"/>
    <property type="match status" value="1"/>
</dbReference>
<accession>A0ABS9BIX9</accession>
<reference evidence="7 8" key="1">
    <citation type="submission" date="2022-01" db="EMBL/GenBank/DDBJ databases">
        <title>Flavihumibacter sp. nov., isolated from sediment of a river.</title>
        <authorList>
            <person name="Liu H."/>
        </authorList>
    </citation>
    <scope>NUCLEOTIDE SEQUENCE [LARGE SCALE GENOMIC DNA]</scope>
    <source>
        <strain evidence="7 8">RY-1</strain>
    </source>
</reference>
<dbReference type="NCBIfam" id="TIGR00152">
    <property type="entry name" value="dephospho-CoA kinase"/>
    <property type="match status" value="1"/>
</dbReference>
<dbReference type="HAMAP" id="MF_00376">
    <property type="entry name" value="Dephospho_CoA_kinase"/>
    <property type="match status" value="1"/>
</dbReference>
<dbReference type="CDD" id="cd02022">
    <property type="entry name" value="DPCK"/>
    <property type="match status" value="1"/>
</dbReference>
<dbReference type="GO" id="GO:0004140">
    <property type="term" value="F:dephospho-CoA kinase activity"/>
    <property type="evidence" value="ECO:0007669"/>
    <property type="project" value="UniProtKB-EC"/>
</dbReference>
<dbReference type="EMBL" id="JAKEVY010000002">
    <property type="protein sequence ID" value="MCF1714774.1"/>
    <property type="molecule type" value="Genomic_DNA"/>
</dbReference>
<keyword evidence="4 5" id="KW-0173">Coenzyme A biosynthesis</keyword>
<evidence type="ECO:0000256" key="5">
    <source>
        <dbReference type="HAMAP-Rule" id="MF_00376"/>
    </source>
</evidence>
<comment type="caution">
    <text evidence="7">The sequence shown here is derived from an EMBL/GenBank/DDBJ whole genome shotgun (WGS) entry which is preliminary data.</text>
</comment>